<evidence type="ECO:0000313" key="2">
    <source>
        <dbReference type="Proteomes" id="UP000015445"/>
    </source>
</evidence>
<sequence length="51" mass="6161">MTEITKKHLRTKASREVSVALLPDRYKKGHHTYLKSFRFSRTKSKTNRRRD</sequence>
<comment type="caution">
    <text evidence="1">The sequence shown here is derived from an EMBL/GenBank/DDBJ whole genome shotgun (WGS) entry which is preliminary data.</text>
</comment>
<gene>
    <name evidence="1" type="ORF">LEP1GSC193_0060</name>
</gene>
<accession>T0H5N6</accession>
<keyword evidence="2" id="KW-1185">Reference proteome</keyword>
<dbReference type="AlphaFoldDB" id="T0H5N6"/>
<protein>
    <submittedName>
        <fullName evidence="1">Uncharacterized protein</fullName>
    </submittedName>
</protein>
<organism evidence="1 2">
    <name type="scientific">Leptospira alstonii serovar Pingchang str. 80-412</name>
    <dbReference type="NCBI Taxonomy" id="1218564"/>
    <lineage>
        <taxon>Bacteria</taxon>
        <taxon>Pseudomonadati</taxon>
        <taxon>Spirochaetota</taxon>
        <taxon>Spirochaetia</taxon>
        <taxon>Leptospirales</taxon>
        <taxon>Leptospiraceae</taxon>
        <taxon>Leptospira</taxon>
    </lineage>
</organism>
<evidence type="ECO:0000313" key="1">
    <source>
        <dbReference type="EMBL" id="EQA79088.1"/>
    </source>
</evidence>
<name>T0H5N6_9LEPT</name>
<reference evidence="1" key="1">
    <citation type="submission" date="2013-05" db="EMBL/GenBank/DDBJ databases">
        <authorList>
            <person name="Harkins D.M."/>
            <person name="Durkin A.S."/>
            <person name="Brinkac L.M."/>
            <person name="Haft D.H."/>
            <person name="Selengut J.D."/>
            <person name="Sanka R."/>
            <person name="DePew J."/>
            <person name="Purushe J."/>
            <person name="Galloway R.L."/>
            <person name="Vinetz J.M."/>
            <person name="Sutton G.G."/>
            <person name="Nierman W.C."/>
            <person name="Fouts D.E."/>
        </authorList>
    </citation>
    <scope>NUCLEOTIDE SEQUENCE [LARGE SCALE GENOMIC DNA]</scope>
    <source>
        <strain evidence="1">80-412</strain>
    </source>
</reference>
<dbReference type="EMBL" id="AOHD02000056">
    <property type="protein sequence ID" value="EQA79088.1"/>
    <property type="molecule type" value="Genomic_DNA"/>
</dbReference>
<dbReference type="Proteomes" id="UP000015445">
    <property type="component" value="Unassembled WGS sequence"/>
</dbReference>
<proteinExistence type="predicted"/>